<dbReference type="Pfam" id="PF10203">
    <property type="entry name" value="Pet191_N"/>
    <property type="match status" value="1"/>
</dbReference>
<evidence type="ECO:0000256" key="2">
    <source>
        <dbReference type="ARBA" id="ARBA00007785"/>
    </source>
</evidence>
<evidence type="ECO:0000256" key="3">
    <source>
        <dbReference type="ARBA" id="ARBA00021904"/>
    </source>
</evidence>
<proteinExistence type="inferred from homology"/>
<evidence type="ECO:0000313" key="6">
    <source>
        <dbReference type="Proteomes" id="UP001620626"/>
    </source>
</evidence>
<comment type="caution">
    <text evidence="5">The sequence shown here is derived from an EMBL/GenBank/DDBJ whole genome shotgun (WGS) entry which is preliminary data.</text>
</comment>
<reference evidence="5 6" key="1">
    <citation type="submission" date="2024-10" db="EMBL/GenBank/DDBJ databases">
        <authorList>
            <person name="Kim D."/>
        </authorList>
    </citation>
    <scope>NUCLEOTIDE SEQUENCE [LARGE SCALE GENOMIC DNA]</scope>
    <source>
        <strain evidence="5">BH-2024</strain>
    </source>
</reference>
<comment type="function">
    <text evidence="1">Involved in an early step of the mitochondrial complex IV assembly process.</text>
</comment>
<accession>A0ABD2LRK7</accession>
<comment type="similarity">
    <text evidence="2">Belongs to the PET191 family.</text>
</comment>
<dbReference type="EMBL" id="JBICBT010000334">
    <property type="protein sequence ID" value="KAL3117280.1"/>
    <property type="molecule type" value="Genomic_DNA"/>
</dbReference>
<dbReference type="PANTHER" id="PTHR28627">
    <property type="entry name" value="CYTOCHROME C OXIDASE ASSEMBLY FACTOR 5"/>
    <property type="match status" value="1"/>
</dbReference>
<gene>
    <name evidence="5" type="ORF">niasHT_007683</name>
</gene>
<dbReference type="InterPro" id="IPR018793">
    <property type="entry name" value="Cyt_c_oxidase_assmbl_Pet191"/>
</dbReference>
<dbReference type="Proteomes" id="UP001620626">
    <property type="component" value="Unassembled WGS sequence"/>
</dbReference>
<name>A0ABD2LRK7_9BILA</name>
<protein>
    <recommendedName>
        <fullName evidence="3">Cytochrome c oxidase assembly factor 5</fullName>
    </recommendedName>
</protein>
<dbReference type="PANTHER" id="PTHR28627:SF1">
    <property type="entry name" value="CYTOCHROME C OXIDASE ASSEMBLY FACTOR 5"/>
    <property type="match status" value="1"/>
</dbReference>
<sequence length="96" mass="11233">MTFGNSPTQGRKLGEQETQFDETITRTGIACDRIRQQLKKCIKESDCIQIKRKKARECHEELDLPQHCIHLMYSLAECKRNNIDPRARFRGRKGDL</sequence>
<organism evidence="5 6">
    <name type="scientific">Heterodera trifolii</name>
    <dbReference type="NCBI Taxonomy" id="157864"/>
    <lineage>
        <taxon>Eukaryota</taxon>
        <taxon>Metazoa</taxon>
        <taxon>Ecdysozoa</taxon>
        <taxon>Nematoda</taxon>
        <taxon>Chromadorea</taxon>
        <taxon>Rhabditida</taxon>
        <taxon>Tylenchina</taxon>
        <taxon>Tylenchomorpha</taxon>
        <taxon>Tylenchoidea</taxon>
        <taxon>Heteroderidae</taxon>
        <taxon>Heteroderinae</taxon>
        <taxon>Heterodera</taxon>
    </lineage>
</organism>
<evidence type="ECO:0000256" key="4">
    <source>
        <dbReference type="ARBA" id="ARBA00023157"/>
    </source>
</evidence>
<evidence type="ECO:0000313" key="5">
    <source>
        <dbReference type="EMBL" id="KAL3117280.1"/>
    </source>
</evidence>
<evidence type="ECO:0000256" key="1">
    <source>
        <dbReference type="ARBA" id="ARBA00003186"/>
    </source>
</evidence>
<keyword evidence="4" id="KW-1015">Disulfide bond</keyword>
<dbReference type="AlphaFoldDB" id="A0ABD2LRK7"/>
<keyword evidence="6" id="KW-1185">Reference proteome</keyword>